<dbReference type="OrthoDB" id="772928at2759"/>
<evidence type="ECO:0000313" key="3">
    <source>
        <dbReference type="RefSeq" id="XP_030537376.1"/>
    </source>
</evidence>
<accession>A0A8B8PRG4</accession>
<proteinExistence type="predicted"/>
<dbReference type="RefSeq" id="XP_030537376.1">
    <property type="nucleotide sequence ID" value="XM_030681516.2"/>
</dbReference>
<feature type="signal peptide" evidence="1">
    <location>
        <begin position="1"/>
        <end position="18"/>
    </location>
</feature>
<keyword evidence="2" id="KW-1185">Reference proteome</keyword>
<dbReference type="InterPro" id="IPR009489">
    <property type="entry name" value="PAR1"/>
</dbReference>
<gene>
    <name evidence="3" type="primary">LOC115745891</name>
</gene>
<evidence type="ECO:0000256" key="1">
    <source>
        <dbReference type="SAM" id="SignalP"/>
    </source>
</evidence>
<dbReference type="KEGG" id="rarg:115745891"/>
<name>A0A8B8PRG4_9MYRT</name>
<feature type="chain" id="PRO_5034396486" evidence="1">
    <location>
        <begin position="19"/>
        <end position="185"/>
    </location>
</feature>
<dbReference type="AlphaFoldDB" id="A0A8B8PRG4"/>
<dbReference type="Pfam" id="PF06521">
    <property type="entry name" value="PAR1"/>
    <property type="match status" value="1"/>
</dbReference>
<dbReference type="Proteomes" id="UP000827889">
    <property type="component" value="Chromosome 6"/>
</dbReference>
<dbReference type="PANTHER" id="PTHR33649">
    <property type="entry name" value="PAR1 PROTEIN"/>
    <property type="match status" value="1"/>
</dbReference>
<protein>
    <submittedName>
        <fullName evidence="3">Uncharacterized protein LOC115745891 isoform X1</fullName>
    </submittedName>
</protein>
<reference evidence="3" key="1">
    <citation type="submission" date="2025-08" db="UniProtKB">
        <authorList>
            <consortium name="RefSeq"/>
        </authorList>
    </citation>
    <scope>IDENTIFICATION</scope>
    <source>
        <tissue evidence="3">Leaf</tissue>
    </source>
</reference>
<sequence length="185" mass="20098">MALILFLAFSLFLQGALGDIVCEQLPTELCSFSIASNGRRCILENYVSLTAGKMEYECKTSQVAVDIMHEWIESDDCISACGVDRQSVGISSDALLQPHFAAKLCSPACYHHCPNIVDLYFNLALGEGVSLSDLCKVQRSNPKRVMREVRSSGAAFGPMGAAPMGSLSGEYYEIGYAPAEAPMYY</sequence>
<keyword evidence="1" id="KW-0732">Signal</keyword>
<dbReference type="GeneID" id="115745891"/>
<evidence type="ECO:0000313" key="2">
    <source>
        <dbReference type="Proteomes" id="UP000827889"/>
    </source>
</evidence>
<organism evidence="2 3">
    <name type="scientific">Rhodamnia argentea</name>
    <dbReference type="NCBI Taxonomy" id="178133"/>
    <lineage>
        <taxon>Eukaryota</taxon>
        <taxon>Viridiplantae</taxon>
        <taxon>Streptophyta</taxon>
        <taxon>Embryophyta</taxon>
        <taxon>Tracheophyta</taxon>
        <taxon>Spermatophyta</taxon>
        <taxon>Magnoliopsida</taxon>
        <taxon>eudicotyledons</taxon>
        <taxon>Gunneridae</taxon>
        <taxon>Pentapetalae</taxon>
        <taxon>rosids</taxon>
        <taxon>malvids</taxon>
        <taxon>Myrtales</taxon>
        <taxon>Myrtaceae</taxon>
        <taxon>Myrtoideae</taxon>
        <taxon>Myrteae</taxon>
        <taxon>Australasian group</taxon>
        <taxon>Rhodamnia</taxon>
    </lineage>
</organism>
<dbReference type="PANTHER" id="PTHR33649:SF16">
    <property type="entry name" value="PAR1 PROTEIN"/>
    <property type="match status" value="1"/>
</dbReference>